<protein>
    <submittedName>
        <fullName evidence="1">Uncharacterized protein</fullName>
    </submittedName>
</protein>
<organism evidence="1 2">
    <name type="scientific">Macrosiphum euphorbiae</name>
    <name type="common">potato aphid</name>
    <dbReference type="NCBI Taxonomy" id="13131"/>
    <lineage>
        <taxon>Eukaryota</taxon>
        <taxon>Metazoa</taxon>
        <taxon>Ecdysozoa</taxon>
        <taxon>Arthropoda</taxon>
        <taxon>Hexapoda</taxon>
        <taxon>Insecta</taxon>
        <taxon>Pterygota</taxon>
        <taxon>Neoptera</taxon>
        <taxon>Paraneoptera</taxon>
        <taxon>Hemiptera</taxon>
        <taxon>Sternorrhyncha</taxon>
        <taxon>Aphidomorpha</taxon>
        <taxon>Aphidoidea</taxon>
        <taxon>Aphididae</taxon>
        <taxon>Macrosiphini</taxon>
        <taxon>Macrosiphum</taxon>
    </lineage>
</organism>
<dbReference type="Proteomes" id="UP001160148">
    <property type="component" value="Unassembled WGS sequence"/>
</dbReference>
<reference evidence="1 2" key="1">
    <citation type="submission" date="2023-01" db="EMBL/GenBank/DDBJ databases">
        <authorList>
            <person name="Whitehead M."/>
        </authorList>
    </citation>
    <scope>NUCLEOTIDE SEQUENCE [LARGE SCALE GENOMIC DNA]</scope>
</reference>
<evidence type="ECO:0000313" key="1">
    <source>
        <dbReference type="EMBL" id="CAI6374845.1"/>
    </source>
</evidence>
<proteinExistence type="predicted"/>
<accession>A0AAV0Y1X2</accession>
<gene>
    <name evidence="1" type="ORF">MEUPH1_LOCUS28423</name>
</gene>
<keyword evidence="2" id="KW-1185">Reference proteome</keyword>
<dbReference type="AlphaFoldDB" id="A0AAV0Y1X2"/>
<dbReference type="EMBL" id="CARXXK010001250">
    <property type="protein sequence ID" value="CAI6374845.1"/>
    <property type="molecule type" value="Genomic_DNA"/>
</dbReference>
<evidence type="ECO:0000313" key="2">
    <source>
        <dbReference type="Proteomes" id="UP001160148"/>
    </source>
</evidence>
<comment type="caution">
    <text evidence="1">The sequence shown here is derived from an EMBL/GenBank/DDBJ whole genome shotgun (WGS) entry which is preliminary data.</text>
</comment>
<name>A0AAV0Y1X2_9HEMI</name>
<sequence>MCSIKENYKNIDGGVPRPNVEDPPLMFLWGTESWVDVYHTYNKGVRNLGYGVELDKDYLNRFQESVKYYGLQITDGSLPTASHNGIVSFVDGDNYRMHEQLLT</sequence>